<dbReference type="InterPro" id="IPR058441">
    <property type="entry name" value="DUF8128"/>
</dbReference>
<feature type="compositionally biased region" description="Basic and acidic residues" evidence="1">
    <location>
        <begin position="252"/>
        <end position="269"/>
    </location>
</feature>
<dbReference type="OrthoDB" id="3258326at2"/>
<keyword evidence="2" id="KW-0812">Transmembrane</keyword>
<feature type="transmembrane region" description="Helical" evidence="2">
    <location>
        <begin position="39"/>
        <end position="58"/>
    </location>
</feature>
<dbReference type="EMBL" id="RSAA01000010">
    <property type="protein sequence ID" value="RRO17069.1"/>
    <property type="molecule type" value="Genomic_DNA"/>
</dbReference>
<evidence type="ECO:0000259" key="3">
    <source>
        <dbReference type="Pfam" id="PF10412"/>
    </source>
</evidence>
<feature type="region of interest" description="Disordered" evidence="1">
    <location>
        <begin position="378"/>
        <end position="401"/>
    </location>
</feature>
<gene>
    <name evidence="5" type="ORF">EIL87_12420</name>
</gene>
<feature type="region of interest" description="Disordered" evidence="1">
    <location>
        <begin position="243"/>
        <end position="276"/>
    </location>
</feature>
<dbReference type="SUPFAM" id="SSF52540">
    <property type="entry name" value="P-loop containing nucleoside triphosphate hydrolases"/>
    <property type="match status" value="1"/>
</dbReference>
<accession>A0A426JV40</accession>
<name>A0A426JV40_9PSEU</name>
<evidence type="ECO:0000259" key="4">
    <source>
        <dbReference type="Pfam" id="PF26449"/>
    </source>
</evidence>
<dbReference type="Pfam" id="PF10412">
    <property type="entry name" value="TrwB_AAD_bind"/>
    <property type="match status" value="1"/>
</dbReference>
<feature type="domain" description="Type IV secretion system coupling protein TraD DNA-binding" evidence="3">
    <location>
        <begin position="408"/>
        <end position="464"/>
    </location>
</feature>
<dbReference type="PANTHER" id="PTHR30121:SF11">
    <property type="entry name" value="AAA+ ATPASE DOMAIN-CONTAINING PROTEIN"/>
    <property type="match status" value="1"/>
</dbReference>
<proteinExistence type="predicted"/>
<dbReference type="InterPro" id="IPR027417">
    <property type="entry name" value="P-loop_NTPase"/>
</dbReference>
<dbReference type="PANTHER" id="PTHR30121">
    <property type="entry name" value="UNCHARACTERIZED PROTEIN YJGR-RELATED"/>
    <property type="match status" value="1"/>
</dbReference>
<dbReference type="Pfam" id="PF26449">
    <property type="entry name" value="DUF8128"/>
    <property type="match status" value="1"/>
</dbReference>
<dbReference type="RefSeq" id="WP_125090405.1">
    <property type="nucleotide sequence ID" value="NZ_RSAA01000010.1"/>
</dbReference>
<keyword evidence="6" id="KW-1185">Reference proteome</keyword>
<dbReference type="CDD" id="cd01127">
    <property type="entry name" value="TrwB_TraG_TraD_VirD4"/>
    <property type="match status" value="1"/>
</dbReference>
<dbReference type="Proteomes" id="UP000274515">
    <property type="component" value="Unassembled WGS sequence"/>
</dbReference>
<feature type="domain" description="DUF8128" evidence="4">
    <location>
        <begin position="108"/>
        <end position="364"/>
    </location>
</feature>
<evidence type="ECO:0000256" key="1">
    <source>
        <dbReference type="SAM" id="MobiDB-lite"/>
    </source>
</evidence>
<sequence length="815" mass="88578">MSLRVFPNLWGPVELLGDSIADYLQDPETAIRSLLHRPLLLASMLAGLATVALLRFVLRAYRRNRLNQNAKVVTIQSPPTVDPDGGAALWSHLVGLLRPAWKRGVLGQPHLACEYVITRDGITIQIWVPGTIPPGLIERAVEAAWPGARTHTQPAASPIPEPADEHTLVVGGELRLARPETLPIKTDFDTDPLRAILAAPSGLGPGEYVCVQVLARPAAGRRLTGAANLRGFLFDLLTPGTAGSPHAKSTRGHADAHTRLERSAQDRVRVTKQRGSQYETRLRYAASTTLARPIDPEQRRRARRVLRGRAHTVATCFAAYTDHNRYWRHRLHRPATALRGRGFGRGDLLSVPEIAALAHLPTDEAIPGLHRAGARALTPPPEVAAPGPEVKPLGSTDTGATRRVGLRAADARQHLHLMGATGSGKSTLLAQMILADAEAERGCLVIDPKGDLVTDVLSRLPKSAADRLVLFDADARSRPPCLNPLDGEAVDVTVDNLVSVFRRVYSAFWGPRTDDVFRAACLTLRTQGGVTTLADVPRLLAEPAFRDRVTAGVTDPVLRGFWDWYAELTEASRAQVIAPLMNKLRSFLLRPFVRDALTAGASTVDMNAVLDGGICLVRIPKGSLGDETSRLFGSFGVARAWQATTARAATPQRERRDAAMYIDECHNFLNLPYPLEDMLAEARGFRVSMTLAHQHLGQLPRDLREGISTNARNKVLFAASPEDARALAQHTHPNLTDHDLAHLDAYHAAARLVVHGQQARPFTLVTDPLPAAIPGRSRALRRQAATRTRPSAEPPSASAGTSQPPRPSTDPRLQE</sequence>
<feature type="region of interest" description="Disordered" evidence="1">
    <location>
        <begin position="769"/>
        <end position="815"/>
    </location>
</feature>
<evidence type="ECO:0000313" key="6">
    <source>
        <dbReference type="Proteomes" id="UP000274515"/>
    </source>
</evidence>
<keyword evidence="2" id="KW-1133">Transmembrane helix</keyword>
<dbReference type="InterPro" id="IPR019476">
    <property type="entry name" value="T4SS_TraD_DNA-bd"/>
</dbReference>
<reference evidence="5 6" key="1">
    <citation type="submission" date="2018-11" db="EMBL/GenBank/DDBJ databases">
        <title>Saccharopolyspora rhizosphaerae sp. nov., an actinomycete isolated from rhizosphere soil in Thailand.</title>
        <authorList>
            <person name="Intra B."/>
            <person name="Euanorasetr J."/>
            <person name="Take A."/>
            <person name="Inahashi Y."/>
            <person name="Mori M."/>
            <person name="Panbangred W."/>
            <person name="Matsumoto A."/>
        </authorList>
    </citation>
    <scope>NUCLEOTIDE SEQUENCE [LARGE SCALE GENOMIC DNA]</scope>
    <source>
        <strain evidence="5 6">H219</strain>
    </source>
</reference>
<dbReference type="Gene3D" id="3.40.50.300">
    <property type="entry name" value="P-loop containing nucleotide triphosphate hydrolases"/>
    <property type="match status" value="2"/>
</dbReference>
<organism evidence="5 6">
    <name type="scientific">Saccharopolyspora rhizosphaerae</name>
    <dbReference type="NCBI Taxonomy" id="2492662"/>
    <lineage>
        <taxon>Bacteria</taxon>
        <taxon>Bacillati</taxon>
        <taxon>Actinomycetota</taxon>
        <taxon>Actinomycetes</taxon>
        <taxon>Pseudonocardiales</taxon>
        <taxon>Pseudonocardiaceae</taxon>
        <taxon>Saccharopolyspora</taxon>
    </lineage>
</organism>
<dbReference type="InterPro" id="IPR051162">
    <property type="entry name" value="T4SS_component"/>
</dbReference>
<keyword evidence="2" id="KW-0472">Membrane</keyword>
<protein>
    <submittedName>
        <fullName evidence="5">Type IV secretory system conjugative DNA transfer family protein</fullName>
    </submittedName>
</protein>
<comment type="caution">
    <text evidence="5">The sequence shown here is derived from an EMBL/GenBank/DDBJ whole genome shotgun (WGS) entry which is preliminary data.</text>
</comment>
<evidence type="ECO:0000313" key="5">
    <source>
        <dbReference type="EMBL" id="RRO17069.1"/>
    </source>
</evidence>
<dbReference type="AlphaFoldDB" id="A0A426JV40"/>
<evidence type="ECO:0000256" key="2">
    <source>
        <dbReference type="SAM" id="Phobius"/>
    </source>
</evidence>